<name>A0A0F8XDV3_9ZZZZ</name>
<sequence>MRTIEEIRAQQQALLNRQLRADTFSLPPGFQVGCKLTLTAGVITIGVGALNVRSSIVKFTIARTVLGEDWVVSQIPGGTYYIYVDVGGTLTVDALEPAFDSDYYADYHQYKPDRYLGKILTEAGTGTYLQVVNGGAIVTGDVDTTTLETVFAIIAFNEATPVHGSHRVYIDRNEVAIQIYDSVAAAWD</sequence>
<accession>A0A0F8XDV3</accession>
<comment type="caution">
    <text evidence="1">The sequence shown here is derived from an EMBL/GenBank/DDBJ whole genome shotgun (WGS) entry which is preliminary data.</text>
</comment>
<dbReference type="EMBL" id="LAZR01063624">
    <property type="protein sequence ID" value="KKK59145.1"/>
    <property type="molecule type" value="Genomic_DNA"/>
</dbReference>
<evidence type="ECO:0000313" key="1">
    <source>
        <dbReference type="EMBL" id="KKK59145.1"/>
    </source>
</evidence>
<feature type="non-terminal residue" evidence="1">
    <location>
        <position position="188"/>
    </location>
</feature>
<protein>
    <submittedName>
        <fullName evidence="1">Uncharacterized protein</fullName>
    </submittedName>
</protein>
<reference evidence="1" key="1">
    <citation type="journal article" date="2015" name="Nature">
        <title>Complex archaea that bridge the gap between prokaryotes and eukaryotes.</title>
        <authorList>
            <person name="Spang A."/>
            <person name="Saw J.H."/>
            <person name="Jorgensen S.L."/>
            <person name="Zaremba-Niedzwiedzka K."/>
            <person name="Martijn J."/>
            <person name="Lind A.E."/>
            <person name="van Eijk R."/>
            <person name="Schleper C."/>
            <person name="Guy L."/>
            <person name="Ettema T.J."/>
        </authorList>
    </citation>
    <scope>NUCLEOTIDE SEQUENCE</scope>
</reference>
<dbReference type="AlphaFoldDB" id="A0A0F8XDV3"/>
<proteinExistence type="predicted"/>
<gene>
    <name evidence="1" type="ORF">LCGC14_3037330</name>
</gene>
<organism evidence="1">
    <name type="scientific">marine sediment metagenome</name>
    <dbReference type="NCBI Taxonomy" id="412755"/>
    <lineage>
        <taxon>unclassified sequences</taxon>
        <taxon>metagenomes</taxon>
        <taxon>ecological metagenomes</taxon>
    </lineage>
</organism>